<comment type="similarity">
    <text evidence="1">Belongs to the methyltransferase superfamily.</text>
</comment>
<dbReference type="GO" id="GO:0008757">
    <property type="term" value="F:S-adenosylmethionine-dependent methyltransferase activity"/>
    <property type="evidence" value="ECO:0007669"/>
    <property type="project" value="InterPro"/>
</dbReference>
<dbReference type="RefSeq" id="WP_075239157.1">
    <property type="nucleotide sequence ID" value="NZ_CP019226.1"/>
</dbReference>
<sequence>MSMQFSSPYGSVADSYKARPTYPTELFDWLAGQVSQCVLAWDCGCGSGQGSQDLARYFDGVVATDVSHEQISRASSNSKVEFRATPAHISGLDDASVDLVPLCYK</sequence>
<dbReference type="EMBL" id="CP047493">
    <property type="protein sequence ID" value="UXW02734.1"/>
    <property type="molecule type" value="Genomic_DNA"/>
</dbReference>
<evidence type="ECO:0000313" key="6">
    <source>
        <dbReference type="Proteomes" id="UP000187097"/>
    </source>
</evidence>
<protein>
    <submittedName>
        <fullName evidence="5">Methyltransferase domain-containing protein</fullName>
    </submittedName>
</protein>
<reference evidence="5" key="1">
    <citation type="submission" date="2015-01" db="EMBL/GenBank/DDBJ databases">
        <authorList>
            <person name="Midha S."/>
            <person name="Anil M.G."/>
            <person name="Mishra D."/>
            <person name="Brahma K."/>
            <person name="Laha G.S."/>
            <person name="Sundaram R.M."/>
            <person name="Sonti R.V."/>
            <person name="Patil P.B."/>
        </authorList>
    </citation>
    <scope>NUCLEOTIDE SEQUENCE</scope>
    <source>
        <strain evidence="5">IXO792</strain>
    </source>
</reference>
<feature type="domain" description="Methyltransferase type 11" evidence="4">
    <location>
        <begin position="42"/>
        <end position="100"/>
    </location>
</feature>
<evidence type="ECO:0000313" key="5">
    <source>
        <dbReference type="EMBL" id="UXW02734.1"/>
    </source>
</evidence>
<dbReference type="PANTHER" id="PTHR44942:SF4">
    <property type="entry name" value="METHYLTRANSFERASE TYPE 11 DOMAIN-CONTAINING PROTEIN"/>
    <property type="match status" value="1"/>
</dbReference>
<proteinExistence type="inferred from homology"/>
<dbReference type="InterPro" id="IPR013216">
    <property type="entry name" value="Methyltransf_11"/>
</dbReference>
<dbReference type="CDD" id="cd02440">
    <property type="entry name" value="AdoMet_MTases"/>
    <property type="match status" value="1"/>
</dbReference>
<name>A0AAJ5MEB8_XANOO</name>
<accession>A0AAJ5MEB8</accession>
<evidence type="ECO:0000256" key="3">
    <source>
        <dbReference type="ARBA" id="ARBA00022679"/>
    </source>
</evidence>
<organism evidence="5 6">
    <name type="scientific">Xanthomonas oryzae pv. oryzae</name>
    <dbReference type="NCBI Taxonomy" id="64187"/>
    <lineage>
        <taxon>Bacteria</taxon>
        <taxon>Pseudomonadati</taxon>
        <taxon>Pseudomonadota</taxon>
        <taxon>Gammaproteobacteria</taxon>
        <taxon>Lysobacterales</taxon>
        <taxon>Lysobacteraceae</taxon>
        <taxon>Xanthomonas</taxon>
    </lineage>
</organism>
<reference evidence="5" key="2">
    <citation type="submission" date="2020-01" db="EMBL/GenBank/DDBJ databases">
        <title>Complete genome investigation of Xanthomonas oryzae strains.</title>
        <authorList>
            <person name="Kaur A."/>
            <person name="Bansal K."/>
            <person name="Patil P.B."/>
        </authorList>
    </citation>
    <scope>NUCLEOTIDE SEQUENCE</scope>
    <source>
        <strain evidence="5">IXO792</strain>
    </source>
</reference>
<dbReference type="InterPro" id="IPR029063">
    <property type="entry name" value="SAM-dependent_MTases_sf"/>
</dbReference>
<evidence type="ECO:0000256" key="1">
    <source>
        <dbReference type="ARBA" id="ARBA00008361"/>
    </source>
</evidence>
<gene>
    <name evidence="5" type="ORF">IXO792_19345</name>
</gene>
<keyword evidence="3" id="KW-0808">Transferase</keyword>
<evidence type="ECO:0000256" key="2">
    <source>
        <dbReference type="ARBA" id="ARBA00022603"/>
    </source>
</evidence>
<dbReference type="AlphaFoldDB" id="A0AAJ5MEB8"/>
<dbReference type="Proteomes" id="UP000187097">
    <property type="component" value="Chromosome"/>
</dbReference>
<dbReference type="Pfam" id="PF08241">
    <property type="entry name" value="Methyltransf_11"/>
    <property type="match status" value="1"/>
</dbReference>
<dbReference type="GO" id="GO:0032259">
    <property type="term" value="P:methylation"/>
    <property type="evidence" value="ECO:0007669"/>
    <property type="project" value="UniProtKB-KW"/>
</dbReference>
<dbReference type="PANTHER" id="PTHR44942">
    <property type="entry name" value="METHYLTRANSF_11 DOMAIN-CONTAINING PROTEIN"/>
    <property type="match status" value="1"/>
</dbReference>
<dbReference type="Gene3D" id="3.40.50.150">
    <property type="entry name" value="Vaccinia Virus protein VP39"/>
    <property type="match status" value="1"/>
</dbReference>
<dbReference type="InterPro" id="IPR051052">
    <property type="entry name" value="Diverse_substrate_MTase"/>
</dbReference>
<evidence type="ECO:0000259" key="4">
    <source>
        <dbReference type="Pfam" id="PF08241"/>
    </source>
</evidence>
<keyword evidence="2 5" id="KW-0489">Methyltransferase</keyword>
<dbReference type="SUPFAM" id="SSF53335">
    <property type="entry name" value="S-adenosyl-L-methionine-dependent methyltransferases"/>
    <property type="match status" value="1"/>
</dbReference>